<evidence type="ECO:0000313" key="7">
    <source>
        <dbReference type="EMBL" id="RMB97727.1"/>
    </source>
</evidence>
<keyword evidence="2" id="KW-0548">Nucleotidyltransferase</keyword>
<keyword evidence="4" id="KW-0255">Endonuclease</keyword>
<keyword evidence="8" id="KW-1185">Reference proteome</keyword>
<keyword evidence="5" id="KW-0378">Hydrolase</keyword>
<evidence type="ECO:0000313" key="8">
    <source>
        <dbReference type="Proteomes" id="UP000269221"/>
    </source>
</evidence>
<dbReference type="Gene3D" id="2.30.30.850">
    <property type="match status" value="1"/>
</dbReference>
<protein>
    <recommendedName>
        <fullName evidence="6">Murine leukemia virus integrase C-terminal domain-containing protein</fullName>
    </recommendedName>
</protein>
<dbReference type="EMBL" id="QRBI01000156">
    <property type="protein sequence ID" value="RMB97727.1"/>
    <property type="molecule type" value="Genomic_DNA"/>
</dbReference>
<feature type="domain" description="Murine leukemia virus integrase C-terminal" evidence="6">
    <location>
        <begin position="114"/>
        <end position="167"/>
    </location>
</feature>
<comment type="caution">
    <text evidence="7">The sequence shown here is derived from an EMBL/GenBank/DDBJ whole genome shotgun (WGS) entry which is preliminary data.</text>
</comment>
<keyword evidence="3" id="KW-0540">Nuclease</keyword>
<evidence type="ECO:0000256" key="2">
    <source>
        <dbReference type="ARBA" id="ARBA00022695"/>
    </source>
</evidence>
<evidence type="ECO:0000256" key="3">
    <source>
        <dbReference type="ARBA" id="ARBA00022722"/>
    </source>
</evidence>
<dbReference type="GO" id="GO:0004519">
    <property type="term" value="F:endonuclease activity"/>
    <property type="evidence" value="ECO:0007669"/>
    <property type="project" value="UniProtKB-KW"/>
</dbReference>
<sequence>MLEKVAIMYIKAHQKVSLELEKGNELADREAKETARGERTVEGALIPDGWISPKGGQKLSPQGQLKLKRVQKGISSQTGEETRTTYMVALSEQLRNTEKHVAGTQSRGLDGPVHDIQPGDYVYVKSHAEKTLKPQWERPFQVLHITFTMIKVEEQSTWIHHTQVKKAPETPWKATLGDNELKLKITRAK</sequence>
<dbReference type="InterPro" id="IPR036397">
    <property type="entry name" value="RNaseH_sf"/>
</dbReference>
<dbReference type="Gene3D" id="3.30.420.10">
    <property type="entry name" value="Ribonuclease H-like superfamily/Ribonuclease H"/>
    <property type="match status" value="1"/>
</dbReference>
<proteinExistence type="predicted"/>
<reference evidence="7 8" key="1">
    <citation type="submission" date="2018-07" db="EMBL/GenBank/DDBJ databases">
        <title>A high quality draft genome assembly of the barn swallow (H. rustica rustica).</title>
        <authorList>
            <person name="Formenti G."/>
            <person name="Chiara M."/>
            <person name="Poveda L."/>
            <person name="Francoijs K.-J."/>
            <person name="Bonisoli-Alquati A."/>
            <person name="Canova L."/>
            <person name="Gianfranceschi L."/>
            <person name="Horner D.S."/>
            <person name="Saino N."/>
        </authorList>
    </citation>
    <scope>NUCLEOTIDE SEQUENCE [LARGE SCALE GENOMIC DNA]</scope>
    <source>
        <strain evidence="7">Chelidonia</strain>
        <tissue evidence="7">Blood</tissue>
    </source>
</reference>
<dbReference type="GO" id="GO:0003676">
    <property type="term" value="F:nucleic acid binding"/>
    <property type="evidence" value="ECO:0007669"/>
    <property type="project" value="InterPro"/>
</dbReference>
<evidence type="ECO:0000256" key="5">
    <source>
        <dbReference type="ARBA" id="ARBA00022801"/>
    </source>
</evidence>
<dbReference type="GO" id="GO:0016779">
    <property type="term" value="F:nucleotidyltransferase activity"/>
    <property type="evidence" value="ECO:0007669"/>
    <property type="project" value="UniProtKB-KW"/>
</dbReference>
<accession>A0A3M0J974</accession>
<evidence type="ECO:0000259" key="6">
    <source>
        <dbReference type="Pfam" id="PF18697"/>
    </source>
</evidence>
<dbReference type="InterPro" id="IPR040643">
    <property type="entry name" value="MLVIN_C"/>
</dbReference>
<evidence type="ECO:0000256" key="1">
    <source>
        <dbReference type="ARBA" id="ARBA00022679"/>
    </source>
</evidence>
<organism evidence="7 8">
    <name type="scientific">Hirundo rustica rustica</name>
    <dbReference type="NCBI Taxonomy" id="333673"/>
    <lineage>
        <taxon>Eukaryota</taxon>
        <taxon>Metazoa</taxon>
        <taxon>Chordata</taxon>
        <taxon>Craniata</taxon>
        <taxon>Vertebrata</taxon>
        <taxon>Euteleostomi</taxon>
        <taxon>Archelosauria</taxon>
        <taxon>Archosauria</taxon>
        <taxon>Dinosauria</taxon>
        <taxon>Saurischia</taxon>
        <taxon>Theropoda</taxon>
        <taxon>Coelurosauria</taxon>
        <taxon>Aves</taxon>
        <taxon>Neognathae</taxon>
        <taxon>Neoaves</taxon>
        <taxon>Telluraves</taxon>
        <taxon>Australaves</taxon>
        <taxon>Passeriformes</taxon>
        <taxon>Sylvioidea</taxon>
        <taxon>Hirundinidae</taxon>
        <taxon>Hirundo</taxon>
    </lineage>
</organism>
<dbReference type="OrthoDB" id="9906983at2759"/>
<keyword evidence="1" id="KW-0808">Transferase</keyword>
<gene>
    <name evidence="7" type="ORF">DUI87_25726</name>
</gene>
<dbReference type="AlphaFoldDB" id="A0A3M0J974"/>
<dbReference type="Pfam" id="PF18697">
    <property type="entry name" value="MLVIN_C"/>
    <property type="match status" value="1"/>
</dbReference>
<evidence type="ECO:0000256" key="4">
    <source>
        <dbReference type="ARBA" id="ARBA00022759"/>
    </source>
</evidence>
<name>A0A3M0J974_HIRRU</name>
<dbReference type="Proteomes" id="UP000269221">
    <property type="component" value="Unassembled WGS sequence"/>
</dbReference>
<dbReference type="GO" id="GO:0016787">
    <property type="term" value="F:hydrolase activity"/>
    <property type="evidence" value="ECO:0007669"/>
    <property type="project" value="UniProtKB-KW"/>
</dbReference>